<evidence type="ECO:0000256" key="2">
    <source>
        <dbReference type="ARBA" id="ARBA00023136"/>
    </source>
</evidence>
<evidence type="ECO:0008006" key="7">
    <source>
        <dbReference type="Google" id="ProtNLM"/>
    </source>
</evidence>
<protein>
    <recommendedName>
        <fullName evidence="7">Mce-associated membrane protein</fullName>
    </recommendedName>
</protein>
<dbReference type="Proteomes" id="UP000735541">
    <property type="component" value="Unassembled WGS sequence"/>
</dbReference>
<evidence type="ECO:0000313" key="5">
    <source>
        <dbReference type="EMBL" id="MBV7672358.1"/>
    </source>
</evidence>
<keyword evidence="6" id="KW-1185">Reference proteome</keyword>
<evidence type="ECO:0000313" key="6">
    <source>
        <dbReference type="Proteomes" id="UP000735541"/>
    </source>
</evidence>
<evidence type="ECO:0000256" key="4">
    <source>
        <dbReference type="SAM" id="Phobius"/>
    </source>
</evidence>
<proteinExistence type="predicted"/>
<reference evidence="5 6" key="1">
    <citation type="submission" date="2021-07" db="EMBL/GenBank/DDBJ databases">
        <title>Sequencing Streptomyces halstedii LGO-A4 genome an citrus endophytic actinomycete.</title>
        <authorList>
            <person name="Samborskyy M."/>
            <person name="Scott N."/>
            <person name="Deglau R."/>
            <person name="Dickens S."/>
            <person name="Oliveira L.G."/>
        </authorList>
    </citation>
    <scope>NUCLEOTIDE SEQUENCE [LARGE SCALE GENOMIC DNA]</scope>
    <source>
        <strain evidence="5 6">LGO-A4</strain>
    </source>
</reference>
<evidence type="ECO:0000256" key="3">
    <source>
        <dbReference type="SAM" id="MobiDB-lite"/>
    </source>
</evidence>
<name>A0ABS6TVR0_STRHA</name>
<feature type="transmembrane region" description="Helical" evidence="4">
    <location>
        <begin position="70"/>
        <end position="92"/>
    </location>
</feature>
<comment type="subcellular location">
    <subcellularLocation>
        <location evidence="1">Membrane</location>
    </subcellularLocation>
</comment>
<feature type="compositionally biased region" description="Polar residues" evidence="3">
    <location>
        <begin position="1"/>
        <end position="10"/>
    </location>
</feature>
<organism evidence="5 6">
    <name type="scientific">Streptomyces halstedii</name>
    <dbReference type="NCBI Taxonomy" id="1944"/>
    <lineage>
        <taxon>Bacteria</taxon>
        <taxon>Bacillati</taxon>
        <taxon>Actinomycetota</taxon>
        <taxon>Actinomycetes</taxon>
        <taxon>Kitasatosporales</taxon>
        <taxon>Streptomycetaceae</taxon>
        <taxon>Streptomyces</taxon>
    </lineage>
</organism>
<dbReference type="PANTHER" id="PTHR37042:SF4">
    <property type="entry name" value="OUTER MEMBRANE PROTEIN RV1973"/>
    <property type="match status" value="1"/>
</dbReference>
<dbReference type="PANTHER" id="PTHR37042">
    <property type="entry name" value="OUTER MEMBRANE PROTEIN RV1973"/>
    <property type="match status" value="1"/>
</dbReference>
<dbReference type="EMBL" id="JAHUVW010000001">
    <property type="protein sequence ID" value="MBV7672358.1"/>
    <property type="molecule type" value="Genomic_DNA"/>
</dbReference>
<keyword evidence="4" id="KW-0812">Transmembrane</keyword>
<keyword evidence="2 4" id="KW-0472">Membrane</keyword>
<dbReference type="RefSeq" id="WP_228871193.1">
    <property type="nucleotide sequence ID" value="NZ_JAHUVW010000001.1"/>
</dbReference>
<feature type="compositionally biased region" description="Basic and acidic residues" evidence="3">
    <location>
        <begin position="30"/>
        <end position="42"/>
    </location>
</feature>
<keyword evidence="4" id="KW-1133">Transmembrane helix</keyword>
<comment type="caution">
    <text evidence="5">The sequence shown here is derived from an EMBL/GenBank/DDBJ whole genome shotgun (WGS) entry which is preliminary data.</text>
</comment>
<feature type="region of interest" description="Disordered" evidence="3">
    <location>
        <begin position="1"/>
        <end position="67"/>
    </location>
</feature>
<accession>A0ABS6TVR0</accession>
<gene>
    <name evidence="5" type="ORF">STHAL_23190</name>
</gene>
<evidence type="ECO:0000256" key="1">
    <source>
        <dbReference type="ARBA" id="ARBA00004370"/>
    </source>
</evidence>
<sequence length="232" mass="24186">MKRTAGTTVADTPPDLEAEEARTADGPGEPDGHEGPEGHEEPDGQGENAGNGQPEEATGTTGASPRRTPWLRVLAGVLTVALLATGATLFVMGQRLRDTPATSNHALTDTEATDRVTGEVGSALSKVFSYGPRSTAATKATAKRVLAGKALQQYAALYGQVEKQAADQKLTLTTQVVHAGVTRLGTGSAHLLVFLDQVYEREGKAATTAAAQLSVTAELRGGRWVVVEITSR</sequence>